<protein>
    <submittedName>
        <fullName evidence="1">Uncharacterized protein</fullName>
    </submittedName>
</protein>
<dbReference type="EMBL" id="GBXM01016833">
    <property type="protein sequence ID" value="JAH91744.1"/>
    <property type="molecule type" value="Transcribed_RNA"/>
</dbReference>
<accession>A0A0E9WMY8</accession>
<organism evidence="1">
    <name type="scientific">Anguilla anguilla</name>
    <name type="common">European freshwater eel</name>
    <name type="synonym">Muraena anguilla</name>
    <dbReference type="NCBI Taxonomy" id="7936"/>
    <lineage>
        <taxon>Eukaryota</taxon>
        <taxon>Metazoa</taxon>
        <taxon>Chordata</taxon>
        <taxon>Craniata</taxon>
        <taxon>Vertebrata</taxon>
        <taxon>Euteleostomi</taxon>
        <taxon>Actinopterygii</taxon>
        <taxon>Neopterygii</taxon>
        <taxon>Teleostei</taxon>
        <taxon>Anguilliformes</taxon>
        <taxon>Anguillidae</taxon>
        <taxon>Anguilla</taxon>
    </lineage>
</organism>
<reference evidence="1" key="1">
    <citation type="submission" date="2014-11" db="EMBL/GenBank/DDBJ databases">
        <authorList>
            <person name="Amaro Gonzalez C."/>
        </authorList>
    </citation>
    <scope>NUCLEOTIDE SEQUENCE</scope>
</reference>
<evidence type="ECO:0000313" key="1">
    <source>
        <dbReference type="EMBL" id="JAH91744.1"/>
    </source>
</evidence>
<dbReference type="AlphaFoldDB" id="A0A0E9WMY8"/>
<reference evidence="1" key="2">
    <citation type="journal article" date="2015" name="Fish Shellfish Immunol.">
        <title>Early steps in the European eel (Anguilla anguilla)-Vibrio vulnificus interaction in the gills: Role of the RtxA13 toxin.</title>
        <authorList>
            <person name="Callol A."/>
            <person name="Pajuelo D."/>
            <person name="Ebbesson L."/>
            <person name="Teles M."/>
            <person name="MacKenzie S."/>
            <person name="Amaro C."/>
        </authorList>
    </citation>
    <scope>NUCLEOTIDE SEQUENCE</scope>
</reference>
<sequence length="74" mass="8075">MSTAQDFSDVTKKGLHHVIMQHLRAGWLSVMFSWTCSLPTRETTGLVHAKTGSCKSGHVQSCSAALDCIFVQLP</sequence>
<proteinExistence type="predicted"/>
<name>A0A0E9WMY8_ANGAN</name>